<dbReference type="PANTHER" id="PTHR13939:SF0">
    <property type="entry name" value="NMN AMIDOHYDROLASE-LIKE PROTEIN YFAY"/>
    <property type="match status" value="1"/>
</dbReference>
<comment type="similarity">
    <text evidence="1">Belongs to the CinA family.</text>
</comment>
<dbReference type="InterPro" id="IPR041424">
    <property type="entry name" value="CinA_KH"/>
</dbReference>
<dbReference type="Proteomes" id="UP000273326">
    <property type="component" value="Chromosome"/>
</dbReference>
<dbReference type="PANTHER" id="PTHR13939">
    <property type="entry name" value="NICOTINAMIDE-NUCLEOTIDE AMIDOHYDROLASE PNCC"/>
    <property type="match status" value="1"/>
</dbReference>
<dbReference type="NCBIfam" id="TIGR00200">
    <property type="entry name" value="cinA_nterm"/>
    <property type="match status" value="1"/>
</dbReference>
<feature type="domain" description="MoaB/Mog" evidence="2">
    <location>
        <begin position="4"/>
        <end position="170"/>
    </location>
</feature>
<dbReference type="NCBIfam" id="NF001813">
    <property type="entry name" value="PRK00549.1"/>
    <property type="match status" value="1"/>
</dbReference>
<evidence type="ECO:0000313" key="3">
    <source>
        <dbReference type="EMBL" id="AZP05277.1"/>
    </source>
</evidence>
<dbReference type="HAMAP" id="MF_00226_B">
    <property type="entry name" value="CinA_B"/>
    <property type="match status" value="1"/>
</dbReference>
<dbReference type="AlphaFoldDB" id="A0A3S9HD70"/>
<dbReference type="InterPro" id="IPR008136">
    <property type="entry name" value="CinA_C"/>
</dbReference>
<dbReference type="SUPFAM" id="SSF142433">
    <property type="entry name" value="CinA-like"/>
    <property type="match status" value="1"/>
</dbReference>
<dbReference type="RefSeq" id="WP_126111507.1">
    <property type="nucleotide sequence ID" value="NZ_CP034465.1"/>
</dbReference>
<dbReference type="Gene3D" id="3.40.980.10">
    <property type="entry name" value="MoaB/Mog-like domain"/>
    <property type="match status" value="1"/>
</dbReference>
<proteinExistence type="inferred from homology"/>
<organism evidence="3 4">
    <name type="scientific">Jeotgalibaca ciconiae</name>
    <dbReference type="NCBI Taxonomy" id="2496265"/>
    <lineage>
        <taxon>Bacteria</taxon>
        <taxon>Bacillati</taxon>
        <taxon>Bacillota</taxon>
        <taxon>Bacilli</taxon>
        <taxon>Lactobacillales</taxon>
        <taxon>Carnobacteriaceae</taxon>
        <taxon>Jeotgalibaca</taxon>
    </lineage>
</organism>
<dbReference type="KEGG" id="jeh:EJN90_11850"/>
<dbReference type="NCBIfam" id="TIGR00177">
    <property type="entry name" value="molyb_syn"/>
    <property type="match status" value="1"/>
</dbReference>
<reference evidence="4" key="1">
    <citation type="submission" date="2018-12" db="EMBL/GenBank/DDBJ databases">
        <title>Complete genome sequencing of Jeotgalibaca sp. H21T32.</title>
        <authorList>
            <person name="Bae J.-W."/>
            <person name="Lee S.-Y."/>
        </authorList>
    </citation>
    <scope>NUCLEOTIDE SEQUENCE [LARGE SCALE GENOMIC DNA]</scope>
    <source>
        <strain evidence="4">H21T32</strain>
    </source>
</reference>
<dbReference type="OrthoDB" id="9801454at2"/>
<dbReference type="PIRSF" id="PIRSF006728">
    <property type="entry name" value="CinA"/>
    <property type="match status" value="1"/>
</dbReference>
<dbReference type="InterPro" id="IPR050101">
    <property type="entry name" value="CinA"/>
</dbReference>
<dbReference type="SUPFAM" id="SSF53218">
    <property type="entry name" value="Molybdenum cofactor biosynthesis proteins"/>
    <property type="match status" value="1"/>
</dbReference>
<protein>
    <recommendedName>
        <fullName evidence="1">Putative competence-damage inducible protein</fullName>
    </recommendedName>
</protein>
<evidence type="ECO:0000259" key="2">
    <source>
        <dbReference type="SMART" id="SM00852"/>
    </source>
</evidence>
<keyword evidence="4" id="KW-1185">Reference proteome</keyword>
<evidence type="ECO:0000313" key="4">
    <source>
        <dbReference type="Proteomes" id="UP000273326"/>
    </source>
</evidence>
<dbReference type="Gene3D" id="3.90.950.20">
    <property type="entry name" value="CinA-like"/>
    <property type="match status" value="1"/>
</dbReference>
<sequence length="415" mass="45999">MIAEIISIGTELLLGQIVNTNAAFIAKELAMLGINTYHQSVVGDNTAKIKEVIKIAEGRSDLLIFIGGLGPTQDDVTKQTIASYLNEPLELEIESLKLIRDYFEKTGRDMTENNQKQAYYFENGRFFKNANGHAIGTYLKKDEKAYLLVPGPPIEMERMFHDEITPFLATLTQDDRQFIVSKTLRFYGIGESTLVSKLNDLIENQSNPTIAPYAGNHEVSLRITASGKDERECQHLITHTIDQIFSLVGDFYYGEGDDNSLVKVVGKLLQDKKMRISSAESLTGGLFQSTLVSVPQSSKVFRGGIVAYEEAIKRDVLGVSPEILETEGMVSEACAISMADKCREKFGTEIGISFTGVAGPDSLEGHPAGTVWIGISQEGELSFAKQYRFMRDRNGNRSQSVMQGLDLIRRTLLKE</sequence>
<dbReference type="InterPro" id="IPR036425">
    <property type="entry name" value="MoaB/Mog-like_dom_sf"/>
</dbReference>
<dbReference type="CDD" id="cd00885">
    <property type="entry name" value="cinA"/>
    <property type="match status" value="1"/>
</dbReference>
<dbReference type="Pfam" id="PF00994">
    <property type="entry name" value="MoCF_biosynth"/>
    <property type="match status" value="1"/>
</dbReference>
<name>A0A3S9HD70_9LACT</name>
<dbReference type="Pfam" id="PF18146">
    <property type="entry name" value="CinA_KH"/>
    <property type="match status" value="1"/>
</dbReference>
<evidence type="ECO:0000256" key="1">
    <source>
        <dbReference type="HAMAP-Rule" id="MF_00226"/>
    </source>
</evidence>
<dbReference type="InterPro" id="IPR008135">
    <property type="entry name" value="Competence-induced_CinA"/>
</dbReference>
<dbReference type="EMBL" id="CP034465">
    <property type="protein sequence ID" value="AZP05277.1"/>
    <property type="molecule type" value="Genomic_DNA"/>
</dbReference>
<gene>
    <name evidence="1" type="primary">cinA</name>
    <name evidence="3" type="ORF">EJN90_11850</name>
</gene>
<dbReference type="Gene3D" id="3.30.70.2860">
    <property type="match status" value="1"/>
</dbReference>
<dbReference type="InterPro" id="IPR036653">
    <property type="entry name" value="CinA-like_C"/>
</dbReference>
<dbReference type="InterPro" id="IPR001453">
    <property type="entry name" value="MoaB/Mog_dom"/>
</dbReference>
<dbReference type="SMART" id="SM00852">
    <property type="entry name" value="MoCF_biosynth"/>
    <property type="match status" value="1"/>
</dbReference>
<dbReference type="Pfam" id="PF02464">
    <property type="entry name" value="CinA"/>
    <property type="match status" value="1"/>
</dbReference>
<accession>A0A3S9HD70</accession>
<dbReference type="NCBIfam" id="TIGR00199">
    <property type="entry name" value="PncC_domain"/>
    <property type="match status" value="1"/>
</dbReference>